<dbReference type="InterPro" id="IPR011335">
    <property type="entry name" value="Restrct_endonuc-II-like"/>
</dbReference>
<proteinExistence type="predicted"/>
<accession>A0ABU1FGL6</accession>
<protein>
    <submittedName>
        <fullName evidence="2">DUF559 domain-containing protein</fullName>
    </submittedName>
</protein>
<organism evidence="2 3">
    <name type="scientific">Agromyces indicus</name>
    <dbReference type="NCBI Taxonomy" id="758919"/>
    <lineage>
        <taxon>Bacteria</taxon>
        <taxon>Bacillati</taxon>
        <taxon>Actinomycetota</taxon>
        <taxon>Actinomycetes</taxon>
        <taxon>Micrococcales</taxon>
        <taxon>Microbacteriaceae</taxon>
        <taxon>Agromyces</taxon>
    </lineage>
</organism>
<evidence type="ECO:0000313" key="2">
    <source>
        <dbReference type="EMBL" id="MDR5690889.1"/>
    </source>
</evidence>
<dbReference type="Proteomes" id="UP001260072">
    <property type="component" value="Unassembled WGS sequence"/>
</dbReference>
<dbReference type="RefSeq" id="WP_310519572.1">
    <property type="nucleotide sequence ID" value="NZ_BAABBS010000004.1"/>
</dbReference>
<evidence type="ECO:0000313" key="3">
    <source>
        <dbReference type="Proteomes" id="UP001260072"/>
    </source>
</evidence>
<name>A0ABU1FGL6_9MICO</name>
<gene>
    <name evidence="2" type="ORF">RH861_02310</name>
</gene>
<keyword evidence="3" id="KW-1185">Reference proteome</keyword>
<dbReference type="InterPro" id="IPR007569">
    <property type="entry name" value="DUF559"/>
</dbReference>
<dbReference type="SUPFAM" id="SSF52980">
    <property type="entry name" value="Restriction endonuclease-like"/>
    <property type="match status" value="1"/>
</dbReference>
<dbReference type="Pfam" id="PF04480">
    <property type="entry name" value="DUF559"/>
    <property type="match status" value="1"/>
</dbReference>
<comment type="caution">
    <text evidence="2">The sequence shown here is derived from an EMBL/GenBank/DDBJ whole genome shotgun (WGS) entry which is preliminary data.</text>
</comment>
<reference evidence="3" key="1">
    <citation type="submission" date="2023-07" db="EMBL/GenBank/DDBJ databases">
        <title>Description of three actinobacteria isolated from air of manufacturing shop in a pharmaceutical factory.</title>
        <authorList>
            <person name="Zhang D.-F."/>
        </authorList>
    </citation>
    <scope>NUCLEOTIDE SEQUENCE [LARGE SCALE GENOMIC DNA]</scope>
    <source>
        <strain evidence="3">CCTCC AB 2011122</strain>
    </source>
</reference>
<sequence length="318" mass="34765">MPHPRPLPAPFVDRPFTVAAARSAGVDADRLRRRDLASPFSGVRVPNGALPAAKLAAVALLACGPTAFLCGGSAAAWHGMPLPPRLARRTAVEVAVPAPGRAIRRRGIIGRVLDVTPAEVVASRDSVRVTSPARTWCDLAVQLTVPELVAAGDRLLRSGRVSLGDLRSAADARRDRRGMVAIRSALPLLDPRSLSPKESELRALVVLAGFPVPGVNVDVHAPTGEFVAMVDLFFEEFGEILEYQGDHHRTDRRQWRRDRTREAELEALGYHVMEVTDDDLANPEALLSRIARNLVRRGWRGELRPLDEIRRHLRIPGA</sequence>
<evidence type="ECO:0000259" key="1">
    <source>
        <dbReference type="Pfam" id="PF04480"/>
    </source>
</evidence>
<feature type="domain" description="DUF559" evidence="1">
    <location>
        <begin position="229"/>
        <end position="293"/>
    </location>
</feature>
<dbReference type="EMBL" id="JAVKGS010000001">
    <property type="protein sequence ID" value="MDR5690889.1"/>
    <property type="molecule type" value="Genomic_DNA"/>
</dbReference>
<dbReference type="Gene3D" id="3.40.960.10">
    <property type="entry name" value="VSR Endonuclease"/>
    <property type="match status" value="1"/>
</dbReference>